<protein>
    <recommendedName>
        <fullName evidence="4">Lipoprotein</fullName>
    </recommendedName>
</protein>
<keyword evidence="3" id="KW-1185">Reference proteome</keyword>
<evidence type="ECO:0000313" key="3">
    <source>
        <dbReference type="Proteomes" id="UP000494329"/>
    </source>
</evidence>
<gene>
    <name evidence="2" type="ORF">LMG29739_05344</name>
</gene>
<name>A0A6J5ESG9_9BURK</name>
<evidence type="ECO:0000313" key="2">
    <source>
        <dbReference type="EMBL" id="CAB3768607.1"/>
    </source>
</evidence>
<feature type="signal peptide" evidence="1">
    <location>
        <begin position="1"/>
        <end position="30"/>
    </location>
</feature>
<keyword evidence="1" id="KW-0732">Signal</keyword>
<reference evidence="2 3" key="1">
    <citation type="submission" date="2020-04" db="EMBL/GenBank/DDBJ databases">
        <authorList>
            <person name="De Canck E."/>
        </authorList>
    </citation>
    <scope>NUCLEOTIDE SEQUENCE [LARGE SCALE GENOMIC DNA]</scope>
    <source>
        <strain evidence="2 3">LMG 29739</strain>
    </source>
</reference>
<feature type="chain" id="PRO_5026789340" description="Lipoprotein" evidence="1">
    <location>
        <begin position="31"/>
        <end position="189"/>
    </location>
</feature>
<sequence>MNANGGLQSRKFWHALALSLALVAPLIASAHEGPRIKGLALGDPPVTVRNAATALTRNGSSCHIDEKKDTSNPYLNLTIHTAYGMALNCGAVGQPQYVAFFEFRDNQMTRYTVGAEFANAIFNAGGMPLADFAKAFVNAYGIPRLAPSSDQRFLTYRDADGGWEVDLYPDHSFTVRTVDTPRQQTKNFN</sequence>
<evidence type="ECO:0000256" key="1">
    <source>
        <dbReference type="SAM" id="SignalP"/>
    </source>
</evidence>
<evidence type="ECO:0008006" key="4">
    <source>
        <dbReference type="Google" id="ProtNLM"/>
    </source>
</evidence>
<dbReference type="EMBL" id="CADIKF010000058">
    <property type="protein sequence ID" value="CAB3768607.1"/>
    <property type="molecule type" value="Genomic_DNA"/>
</dbReference>
<dbReference type="RefSeq" id="WP_175114484.1">
    <property type="nucleotide sequence ID" value="NZ_CADIKF010000058.1"/>
</dbReference>
<dbReference type="AlphaFoldDB" id="A0A6J5ESG9"/>
<proteinExistence type="predicted"/>
<dbReference type="Proteomes" id="UP000494329">
    <property type="component" value="Unassembled WGS sequence"/>
</dbReference>
<accession>A0A6J5ESG9</accession>
<organism evidence="2 3">
    <name type="scientific">Paraburkholderia solisilvae</name>
    <dbReference type="NCBI Taxonomy" id="624376"/>
    <lineage>
        <taxon>Bacteria</taxon>
        <taxon>Pseudomonadati</taxon>
        <taxon>Pseudomonadota</taxon>
        <taxon>Betaproteobacteria</taxon>
        <taxon>Burkholderiales</taxon>
        <taxon>Burkholderiaceae</taxon>
        <taxon>Paraburkholderia</taxon>
    </lineage>
</organism>